<evidence type="ECO:0000313" key="2">
    <source>
        <dbReference type="Proteomes" id="UP001302059"/>
    </source>
</evidence>
<name>A0ABT7JL75_9DEIO</name>
<organism evidence="1 2">
    <name type="scientific">Deinococcus rhizophilus</name>
    <dbReference type="NCBI Taxonomy" id="3049544"/>
    <lineage>
        <taxon>Bacteria</taxon>
        <taxon>Thermotogati</taxon>
        <taxon>Deinococcota</taxon>
        <taxon>Deinococci</taxon>
        <taxon>Deinococcales</taxon>
        <taxon>Deinococcaceae</taxon>
        <taxon>Deinococcus</taxon>
    </lineage>
</organism>
<dbReference type="SUPFAM" id="SSF51713">
    <property type="entry name" value="tRNA-guanine transglycosylase"/>
    <property type="match status" value="1"/>
</dbReference>
<comment type="caution">
    <text evidence="1">The sequence shown here is derived from an EMBL/GenBank/DDBJ whole genome shotgun (WGS) entry which is preliminary data.</text>
</comment>
<protein>
    <recommendedName>
        <fullName evidence="3">Queuine tRNA-ribosyltransferase</fullName>
    </recommendedName>
</protein>
<dbReference type="Proteomes" id="UP001302059">
    <property type="component" value="Unassembled WGS sequence"/>
</dbReference>
<reference evidence="1 2" key="1">
    <citation type="submission" date="2023-05" db="EMBL/GenBank/DDBJ databases">
        <authorList>
            <person name="Gao F."/>
        </authorList>
    </citation>
    <scope>NUCLEOTIDE SEQUENCE [LARGE SCALE GENOMIC DNA]</scope>
    <source>
        <strain evidence="1 2">MIMF12</strain>
    </source>
</reference>
<sequence>MDPQARLLLSPTTYSSRAQYSSQPPYEVMIDSGAYHHGGRNVSRTRLRALHDQLTIAQQFPDSQVTIAHCDVLPRAAADSRSSIHATLINAEWFMAQPLPAGYARMTTAQARTPDEMYLVVTQLAQFGPDLIGIGGLANLHRTHRKLLPLMIEGAVEAAGDTPLHALGVTAQHVLDRLRANGVFSCDSATAIWCAVYGSVIYARPYRRYRFVGEKSSRPESPQVTGYYSSLTHPLPCCCPVCRDDPRQLMGSDMRGKYARCIHNHYHLKLEIEGEGEWQAAYSSAGYQSVITTLLSSTASSPNAAR</sequence>
<accession>A0ABT7JL75</accession>
<proteinExistence type="predicted"/>
<keyword evidence="2" id="KW-1185">Reference proteome</keyword>
<dbReference type="EMBL" id="JASNGB010000078">
    <property type="protein sequence ID" value="MDL2344404.1"/>
    <property type="molecule type" value="Genomic_DNA"/>
</dbReference>
<dbReference type="Gene3D" id="3.20.20.105">
    <property type="entry name" value="Queuine tRNA-ribosyltransferase-like"/>
    <property type="match status" value="1"/>
</dbReference>
<dbReference type="InterPro" id="IPR036511">
    <property type="entry name" value="TGT-like_sf"/>
</dbReference>
<evidence type="ECO:0008006" key="3">
    <source>
        <dbReference type="Google" id="ProtNLM"/>
    </source>
</evidence>
<dbReference type="RefSeq" id="WP_285523338.1">
    <property type="nucleotide sequence ID" value="NZ_JASNGB010000078.1"/>
</dbReference>
<gene>
    <name evidence="1" type="ORF">QOL99_09580</name>
</gene>
<evidence type="ECO:0000313" key="1">
    <source>
        <dbReference type="EMBL" id="MDL2344404.1"/>
    </source>
</evidence>